<feature type="signal peptide" evidence="1">
    <location>
        <begin position="1"/>
        <end position="16"/>
    </location>
</feature>
<dbReference type="Proteomes" id="UP000828390">
    <property type="component" value="Unassembled WGS sequence"/>
</dbReference>
<comment type="caution">
    <text evidence="3">The sequence shown here is derived from an EMBL/GenBank/DDBJ whole genome shotgun (WGS) entry which is preliminary data.</text>
</comment>
<dbReference type="AlphaFoldDB" id="A0A9D4LU93"/>
<name>A0A9D4LU93_DREPO</name>
<reference evidence="3" key="1">
    <citation type="journal article" date="2019" name="bioRxiv">
        <title>The Genome of the Zebra Mussel, Dreissena polymorpha: A Resource for Invasive Species Research.</title>
        <authorList>
            <person name="McCartney M.A."/>
            <person name="Auch B."/>
            <person name="Kono T."/>
            <person name="Mallez S."/>
            <person name="Zhang Y."/>
            <person name="Obille A."/>
            <person name="Becker A."/>
            <person name="Abrahante J.E."/>
            <person name="Garbe J."/>
            <person name="Badalamenti J.P."/>
            <person name="Herman A."/>
            <person name="Mangelson H."/>
            <person name="Liachko I."/>
            <person name="Sullivan S."/>
            <person name="Sone E.D."/>
            <person name="Koren S."/>
            <person name="Silverstein K.A.T."/>
            <person name="Beckman K.B."/>
            <person name="Gohl D.M."/>
        </authorList>
    </citation>
    <scope>NUCLEOTIDE SEQUENCE</scope>
    <source>
        <strain evidence="3">Duluth1</strain>
        <tissue evidence="3">Whole animal</tissue>
    </source>
</reference>
<proteinExistence type="predicted"/>
<evidence type="ECO:0000256" key="1">
    <source>
        <dbReference type="SAM" id="SignalP"/>
    </source>
</evidence>
<dbReference type="Pfam" id="PF00059">
    <property type="entry name" value="Lectin_C"/>
    <property type="match status" value="1"/>
</dbReference>
<dbReference type="InterPro" id="IPR016187">
    <property type="entry name" value="CTDL_fold"/>
</dbReference>
<dbReference type="Gene3D" id="3.10.100.10">
    <property type="entry name" value="Mannose-Binding Protein A, subunit A"/>
    <property type="match status" value="1"/>
</dbReference>
<dbReference type="SUPFAM" id="SSF56436">
    <property type="entry name" value="C-type lectin-like"/>
    <property type="match status" value="1"/>
</dbReference>
<keyword evidence="4" id="KW-1185">Reference proteome</keyword>
<accession>A0A9D4LU93</accession>
<keyword evidence="1" id="KW-0732">Signal</keyword>
<evidence type="ECO:0000313" key="4">
    <source>
        <dbReference type="Proteomes" id="UP000828390"/>
    </source>
</evidence>
<organism evidence="3 4">
    <name type="scientific">Dreissena polymorpha</name>
    <name type="common">Zebra mussel</name>
    <name type="synonym">Mytilus polymorpha</name>
    <dbReference type="NCBI Taxonomy" id="45954"/>
    <lineage>
        <taxon>Eukaryota</taxon>
        <taxon>Metazoa</taxon>
        <taxon>Spiralia</taxon>
        <taxon>Lophotrochozoa</taxon>
        <taxon>Mollusca</taxon>
        <taxon>Bivalvia</taxon>
        <taxon>Autobranchia</taxon>
        <taxon>Heteroconchia</taxon>
        <taxon>Euheterodonta</taxon>
        <taxon>Imparidentia</taxon>
        <taxon>Neoheterodontei</taxon>
        <taxon>Myida</taxon>
        <taxon>Dreissenoidea</taxon>
        <taxon>Dreissenidae</taxon>
        <taxon>Dreissena</taxon>
    </lineage>
</organism>
<protein>
    <recommendedName>
        <fullName evidence="2">C-type lectin domain-containing protein</fullName>
    </recommendedName>
</protein>
<evidence type="ECO:0000259" key="2">
    <source>
        <dbReference type="Pfam" id="PF00059"/>
    </source>
</evidence>
<dbReference type="EMBL" id="JAIWYP010000002">
    <property type="protein sequence ID" value="KAH3864156.1"/>
    <property type="molecule type" value="Genomic_DNA"/>
</dbReference>
<sequence>MKSFLNIDFFLASASTSTFLLGAQKVGGVWQWKQDGSKTSFSDSDLTSTTNGNCVVLQGSSQKLTSNSCTTTAAYACIKGILNSKKNVHVTCGKFVNSYVIK</sequence>
<feature type="domain" description="C-type lectin" evidence="2">
    <location>
        <begin position="12"/>
        <end position="77"/>
    </location>
</feature>
<dbReference type="InterPro" id="IPR016186">
    <property type="entry name" value="C-type_lectin-like/link_sf"/>
</dbReference>
<feature type="chain" id="PRO_5038614701" description="C-type lectin domain-containing protein" evidence="1">
    <location>
        <begin position="17"/>
        <end position="102"/>
    </location>
</feature>
<reference evidence="3" key="2">
    <citation type="submission" date="2020-11" db="EMBL/GenBank/DDBJ databases">
        <authorList>
            <person name="McCartney M.A."/>
            <person name="Auch B."/>
            <person name="Kono T."/>
            <person name="Mallez S."/>
            <person name="Becker A."/>
            <person name="Gohl D.M."/>
            <person name="Silverstein K.A.T."/>
            <person name="Koren S."/>
            <person name="Bechman K.B."/>
            <person name="Herman A."/>
            <person name="Abrahante J.E."/>
            <person name="Garbe J."/>
        </authorList>
    </citation>
    <scope>NUCLEOTIDE SEQUENCE</scope>
    <source>
        <strain evidence="3">Duluth1</strain>
        <tissue evidence="3">Whole animal</tissue>
    </source>
</reference>
<gene>
    <name evidence="3" type="ORF">DPMN_027171</name>
</gene>
<dbReference type="InterPro" id="IPR001304">
    <property type="entry name" value="C-type_lectin-like"/>
</dbReference>
<evidence type="ECO:0000313" key="3">
    <source>
        <dbReference type="EMBL" id="KAH3864156.1"/>
    </source>
</evidence>